<feature type="domain" description="RNA polymerase sigma factor 70 region 4 type 2" evidence="6">
    <location>
        <begin position="126"/>
        <end position="176"/>
    </location>
</feature>
<sequence>MGNKIQIDKTDMLFRKVSLQDDEEAFRILFYDFFAPLCVFAHRYLEEMETCEDIVQETFYRIWKNRKDLDIQISARNFLITSVRNACLDLIRKQEIEKRWIEKRLEEDTEEEYEDLYTTQELESLLNQALDKLPEQIASTFRMNRFDGKTYVEIAEEKQISVKTVEAYMTRALKFLRIELKDYLPILLILYPHWLG</sequence>
<dbReference type="InterPro" id="IPR013324">
    <property type="entry name" value="RNA_pol_sigma_r3/r4-like"/>
</dbReference>
<evidence type="ECO:0000313" key="7">
    <source>
        <dbReference type="EMBL" id="MCJ2382191.1"/>
    </source>
</evidence>
<dbReference type="Pfam" id="PF08281">
    <property type="entry name" value="Sigma70_r4_2"/>
    <property type="match status" value="1"/>
</dbReference>
<proteinExistence type="inferred from homology"/>
<organism evidence="7 8">
    <name type="scientific">Parabacteroides faecalis</name>
    <dbReference type="NCBI Taxonomy" id="2924040"/>
    <lineage>
        <taxon>Bacteria</taxon>
        <taxon>Pseudomonadati</taxon>
        <taxon>Bacteroidota</taxon>
        <taxon>Bacteroidia</taxon>
        <taxon>Bacteroidales</taxon>
        <taxon>Tannerellaceae</taxon>
        <taxon>Parabacteroides</taxon>
    </lineage>
</organism>
<dbReference type="Gene3D" id="1.10.10.10">
    <property type="entry name" value="Winged helix-like DNA-binding domain superfamily/Winged helix DNA-binding domain"/>
    <property type="match status" value="1"/>
</dbReference>
<dbReference type="InterPro" id="IPR013325">
    <property type="entry name" value="RNA_pol_sigma_r2"/>
</dbReference>
<dbReference type="SUPFAM" id="SSF88946">
    <property type="entry name" value="Sigma2 domain of RNA polymerase sigma factors"/>
    <property type="match status" value="1"/>
</dbReference>
<gene>
    <name evidence="7" type="ORF">MUN53_16510</name>
</gene>
<evidence type="ECO:0000256" key="1">
    <source>
        <dbReference type="ARBA" id="ARBA00010641"/>
    </source>
</evidence>
<dbReference type="SUPFAM" id="SSF88659">
    <property type="entry name" value="Sigma3 and sigma4 domains of RNA polymerase sigma factors"/>
    <property type="match status" value="1"/>
</dbReference>
<dbReference type="Gene3D" id="1.10.1740.10">
    <property type="match status" value="1"/>
</dbReference>
<keyword evidence="8" id="KW-1185">Reference proteome</keyword>
<accession>A0ABT0C597</accession>
<dbReference type="NCBIfam" id="TIGR02985">
    <property type="entry name" value="Sig70_bacteroi1"/>
    <property type="match status" value="1"/>
</dbReference>
<evidence type="ECO:0000313" key="8">
    <source>
        <dbReference type="Proteomes" id="UP001165444"/>
    </source>
</evidence>
<keyword evidence="2" id="KW-0805">Transcription regulation</keyword>
<dbReference type="InterPro" id="IPR036388">
    <property type="entry name" value="WH-like_DNA-bd_sf"/>
</dbReference>
<dbReference type="NCBIfam" id="TIGR02937">
    <property type="entry name" value="sigma70-ECF"/>
    <property type="match status" value="1"/>
</dbReference>
<dbReference type="InterPro" id="IPR007627">
    <property type="entry name" value="RNA_pol_sigma70_r2"/>
</dbReference>
<evidence type="ECO:0000256" key="3">
    <source>
        <dbReference type="ARBA" id="ARBA00023082"/>
    </source>
</evidence>
<comment type="similarity">
    <text evidence="1">Belongs to the sigma-70 factor family. ECF subfamily.</text>
</comment>
<keyword evidence="3" id="KW-0731">Sigma factor</keyword>
<evidence type="ECO:0000259" key="5">
    <source>
        <dbReference type="Pfam" id="PF04542"/>
    </source>
</evidence>
<keyword evidence="4" id="KW-0804">Transcription</keyword>
<comment type="caution">
    <text evidence="7">The sequence shown here is derived from an EMBL/GenBank/DDBJ whole genome shotgun (WGS) entry which is preliminary data.</text>
</comment>
<reference evidence="7 8" key="1">
    <citation type="submission" date="2022-03" db="EMBL/GenBank/DDBJ databases">
        <title>Parabacteroides sp. nov. isolated from swine feces.</title>
        <authorList>
            <person name="Bak J.E."/>
        </authorList>
    </citation>
    <scope>NUCLEOTIDE SEQUENCE [LARGE SCALE GENOMIC DNA]</scope>
    <source>
        <strain evidence="7 8">AGMB00274</strain>
    </source>
</reference>
<name>A0ABT0C597_9BACT</name>
<dbReference type="InterPro" id="IPR014327">
    <property type="entry name" value="RNA_pol_sigma70_bacteroid"/>
</dbReference>
<dbReference type="PANTHER" id="PTHR43133">
    <property type="entry name" value="RNA POLYMERASE ECF-TYPE SIGMA FACTO"/>
    <property type="match status" value="1"/>
</dbReference>
<evidence type="ECO:0000256" key="2">
    <source>
        <dbReference type="ARBA" id="ARBA00023015"/>
    </source>
</evidence>
<dbReference type="InterPro" id="IPR013249">
    <property type="entry name" value="RNA_pol_sigma70_r4_t2"/>
</dbReference>
<dbReference type="PANTHER" id="PTHR43133:SF46">
    <property type="entry name" value="RNA POLYMERASE SIGMA-70 FACTOR ECF SUBFAMILY"/>
    <property type="match status" value="1"/>
</dbReference>
<dbReference type="Proteomes" id="UP001165444">
    <property type="component" value="Unassembled WGS sequence"/>
</dbReference>
<evidence type="ECO:0000259" key="6">
    <source>
        <dbReference type="Pfam" id="PF08281"/>
    </source>
</evidence>
<dbReference type="EMBL" id="JAKZMM010000061">
    <property type="protein sequence ID" value="MCJ2382191.1"/>
    <property type="molecule type" value="Genomic_DNA"/>
</dbReference>
<protein>
    <submittedName>
        <fullName evidence="7">RNA polymerase sigma-70 factor</fullName>
    </submittedName>
</protein>
<dbReference type="InterPro" id="IPR014284">
    <property type="entry name" value="RNA_pol_sigma-70_dom"/>
</dbReference>
<feature type="domain" description="RNA polymerase sigma-70 region 2" evidence="5">
    <location>
        <begin position="40"/>
        <end position="94"/>
    </location>
</feature>
<dbReference type="Pfam" id="PF04542">
    <property type="entry name" value="Sigma70_r2"/>
    <property type="match status" value="1"/>
</dbReference>
<evidence type="ECO:0000256" key="4">
    <source>
        <dbReference type="ARBA" id="ARBA00023163"/>
    </source>
</evidence>
<dbReference type="InterPro" id="IPR039425">
    <property type="entry name" value="RNA_pol_sigma-70-like"/>
</dbReference>